<dbReference type="EMBL" id="BMAC01000528">
    <property type="protein sequence ID" value="GFP98462.1"/>
    <property type="molecule type" value="Genomic_DNA"/>
</dbReference>
<name>A0A830CJP0_9LAMI</name>
<protein>
    <submittedName>
        <fullName evidence="1">40S ribosomal protein s9</fullName>
    </submittedName>
</protein>
<organism evidence="1 2">
    <name type="scientific">Phtheirospermum japonicum</name>
    <dbReference type="NCBI Taxonomy" id="374723"/>
    <lineage>
        <taxon>Eukaryota</taxon>
        <taxon>Viridiplantae</taxon>
        <taxon>Streptophyta</taxon>
        <taxon>Embryophyta</taxon>
        <taxon>Tracheophyta</taxon>
        <taxon>Spermatophyta</taxon>
        <taxon>Magnoliopsida</taxon>
        <taxon>eudicotyledons</taxon>
        <taxon>Gunneridae</taxon>
        <taxon>Pentapetalae</taxon>
        <taxon>asterids</taxon>
        <taxon>lamiids</taxon>
        <taxon>Lamiales</taxon>
        <taxon>Orobanchaceae</taxon>
        <taxon>Orobanchaceae incertae sedis</taxon>
        <taxon>Phtheirospermum</taxon>
    </lineage>
</organism>
<keyword evidence="2" id="KW-1185">Reference proteome</keyword>
<dbReference type="GO" id="GO:0005739">
    <property type="term" value="C:mitochondrion"/>
    <property type="evidence" value="ECO:0007669"/>
    <property type="project" value="GOC"/>
</dbReference>
<dbReference type="GO" id="GO:0005840">
    <property type="term" value="C:ribosome"/>
    <property type="evidence" value="ECO:0007669"/>
    <property type="project" value="UniProtKB-KW"/>
</dbReference>
<accession>A0A830CJP0</accession>
<dbReference type="Proteomes" id="UP000653305">
    <property type="component" value="Unassembled WGS sequence"/>
</dbReference>
<dbReference type="InterPro" id="IPR045298">
    <property type="entry name" value="Complex1_LYR_LYRM7"/>
</dbReference>
<evidence type="ECO:0000313" key="2">
    <source>
        <dbReference type="Proteomes" id="UP000653305"/>
    </source>
</evidence>
<keyword evidence="1" id="KW-0689">Ribosomal protein</keyword>
<evidence type="ECO:0000313" key="1">
    <source>
        <dbReference type="EMBL" id="GFP98462.1"/>
    </source>
</evidence>
<proteinExistence type="predicted"/>
<dbReference type="GO" id="GO:0034551">
    <property type="term" value="P:mitochondrial respiratory chain complex III assembly"/>
    <property type="evidence" value="ECO:0007669"/>
    <property type="project" value="InterPro"/>
</dbReference>
<sequence length="141" mass="15476">MNKIGAGTTRRWSPKLCSGDGLRRCVDTTLAIGALFYVVREEFEENPHVTSPADLSHLLEEVCEASQFISTIIVQAKLNERGGYGGKPDEARLSLGPHCGEFSGTSSSDTGMATSIHHARVLIRQRHIRTVEEYALCCLED</sequence>
<dbReference type="AlphaFoldDB" id="A0A830CJP0"/>
<keyword evidence="1" id="KW-0687">Ribonucleoprotein</keyword>
<comment type="caution">
    <text evidence="1">The sequence shown here is derived from an EMBL/GenBank/DDBJ whole genome shotgun (WGS) entry which is preliminary data.</text>
</comment>
<gene>
    <name evidence="1" type="ORF">PHJA_001990100</name>
</gene>
<reference evidence="1" key="1">
    <citation type="submission" date="2020-07" db="EMBL/GenBank/DDBJ databases">
        <title>Ethylene signaling mediates host invasion by parasitic plants.</title>
        <authorList>
            <person name="Yoshida S."/>
        </authorList>
    </citation>
    <scope>NUCLEOTIDE SEQUENCE</scope>
    <source>
        <strain evidence="1">Okayama</strain>
    </source>
</reference>
<dbReference type="CDD" id="cd20267">
    <property type="entry name" value="Complex1_LYR_LYRM7"/>
    <property type="match status" value="1"/>
</dbReference>
<dbReference type="OrthoDB" id="529194at2759"/>